<proteinExistence type="predicted"/>
<name>A0A1L5PA00_RHIET</name>
<protein>
    <submittedName>
        <fullName evidence="1">Uncharacterized protein</fullName>
    </submittedName>
</protein>
<gene>
    <name evidence="1" type="ORF">AM571_PA00130</name>
</gene>
<reference evidence="1 2" key="1">
    <citation type="submission" date="2016-09" db="EMBL/GenBank/DDBJ databases">
        <title>The complete genome sequences of Rhizobium gallicum, symbiovars gallicum and phaseoli, symbionts associated to common bean (Phaseolus vulgaris).</title>
        <authorList>
            <person name="Bustos P."/>
            <person name="Santamaria R.I."/>
            <person name="Perez-Carrascal O.M."/>
            <person name="Juarez S."/>
            <person name="Lozano L."/>
            <person name="Martinez-Flores I."/>
            <person name="Martinez-Romero E."/>
            <person name="Cevallos M."/>
            <person name="Romero D."/>
            <person name="Davila G."/>
            <person name="Gonzalez V."/>
        </authorList>
    </citation>
    <scope>NUCLEOTIDE SEQUENCE [LARGE SCALE GENOMIC DNA]</scope>
    <source>
        <strain evidence="1 2">8C-3</strain>
        <plasmid evidence="2">Plasmid prsp8c3a</plasmid>
    </source>
</reference>
<evidence type="ECO:0000313" key="2">
    <source>
        <dbReference type="Proteomes" id="UP000185109"/>
    </source>
</evidence>
<evidence type="ECO:0000313" key="1">
    <source>
        <dbReference type="EMBL" id="APO77017.1"/>
    </source>
</evidence>
<dbReference type="AlphaFoldDB" id="A0A1L5PA00"/>
<geneLocation type="plasmid" evidence="2">
    <name>prsp8c3a</name>
</geneLocation>
<dbReference type="EMBL" id="CP017242">
    <property type="protein sequence ID" value="APO77017.1"/>
    <property type="molecule type" value="Genomic_DNA"/>
</dbReference>
<keyword evidence="1" id="KW-0614">Plasmid</keyword>
<dbReference type="Proteomes" id="UP000185109">
    <property type="component" value="Plasmid pRsp8C3a"/>
</dbReference>
<sequence length="83" mass="9338">MSLDRKIDAVHRIQPKEILSTSLQLSSLSRLTSSTGLRFRQIFRLCTQGGRQCMRIVAGFTFKRNFASRISPYDAPFGGSSLK</sequence>
<accession>A0A1L5PA00</accession>
<organism evidence="1 2">
    <name type="scientific">Rhizobium etli 8C-3</name>
    <dbReference type="NCBI Taxonomy" id="538025"/>
    <lineage>
        <taxon>Bacteria</taxon>
        <taxon>Pseudomonadati</taxon>
        <taxon>Pseudomonadota</taxon>
        <taxon>Alphaproteobacteria</taxon>
        <taxon>Hyphomicrobiales</taxon>
        <taxon>Rhizobiaceae</taxon>
        <taxon>Rhizobium/Agrobacterium group</taxon>
        <taxon>Rhizobium</taxon>
    </lineage>
</organism>